<gene>
    <name evidence="2" type="ORF">HZH66_010441</name>
</gene>
<keyword evidence="3" id="KW-1185">Reference proteome</keyword>
<protein>
    <submittedName>
        <fullName evidence="2">Uncharacterized protein</fullName>
    </submittedName>
</protein>
<name>A0A834JJD7_VESVU</name>
<feature type="compositionally biased region" description="Acidic residues" evidence="1">
    <location>
        <begin position="30"/>
        <end position="47"/>
    </location>
</feature>
<comment type="caution">
    <text evidence="2">The sequence shown here is derived from an EMBL/GenBank/DDBJ whole genome shotgun (WGS) entry which is preliminary data.</text>
</comment>
<reference evidence="2" key="1">
    <citation type="journal article" date="2020" name="G3 (Bethesda)">
        <title>High-Quality Assemblies for Three Invasive Social Wasps from the &lt;i&gt;Vespula&lt;/i&gt; Genus.</title>
        <authorList>
            <person name="Harrop T.W.R."/>
            <person name="Guhlin J."/>
            <person name="McLaughlin G.M."/>
            <person name="Permina E."/>
            <person name="Stockwell P."/>
            <person name="Gilligan J."/>
            <person name="Le Lec M.F."/>
            <person name="Gruber M.A.M."/>
            <person name="Quinn O."/>
            <person name="Lovegrove M."/>
            <person name="Duncan E.J."/>
            <person name="Remnant E.J."/>
            <person name="Van Eeckhoven J."/>
            <person name="Graham B."/>
            <person name="Knapp R.A."/>
            <person name="Langford K.W."/>
            <person name="Kronenberg Z."/>
            <person name="Press M.O."/>
            <person name="Eacker S.M."/>
            <person name="Wilson-Rankin E.E."/>
            <person name="Purcell J."/>
            <person name="Lester P.J."/>
            <person name="Dearden P.K."/>
        </authorList>
    </citation>
    <scope>NUCLEOTIDE SEQUENCE</scope>
    <source>
        <strain evidence="2">Marl-1</strain>
    </source>
</reference>
<dbReference type="Proteomes" id="UP000614350">
    <property type="component" value="Unassembled WGS sequence"/>
</dbReference>
<feature type="region of interest" description="Disordered" evidence="1">
    <location>
        <begin position="22"/>
        <end position="61"/>
    </location>
</feature>
<evidence type="ECO:0000256" key="1">
    <source>
        <dbReference type="SAM" id="MobiDB-lite"/>
    </source>
</evidence>
<organism evidence="2 3">
    <name type="scientific">Vespula vulgaris</name>
    <name type="common">Yellow jacket</name>
    <name type="synonym">Wasp</name>
    <dbReference type="NCBI Taxonomy" id="7454"/>
    <lineage>
        <taxon>Eukaryota</taxon>
        <taxon>Metazoa</taxon>
        <taxon>Ecdysozoa</taxon>
        <taxon>Arthropoda</taxon>
        <taxon>Hexapoda</taxon>
        <taxon>Insecta</taxon>
        <taxon>Pterygota</taxon>
        <taxon>Neoptera</taxon>
        <taxon>Endopterygota</taxon>
        <taxon>Hymenoptera</taxon>
        <taxon>Apocrita</taxon>
        <taxon>Aculeata</taxon>
        <taxon>Vespoidea</taxon>
        <taxon>Vespidae</taxon>
        <taxon>Vespinae</taxon>
        <taxon>Vespula</taxon>
    </lineage>
</organism>
<sequence length="79" mass="7917">MVEAECRRGGVRVGGGGDPLIAIGTRVGDGDEEGGEGELEETLEGGEGDSSALGPANSRLDCPPEAVTARLLLPAELAL</sequence>
<accession>A0A834JJD7</accession>
<proteinExistence type="predicted"/>
<evidence type="ECO:0000313" key="2">
    <source>
        <dbReference type="EMBL" id="KAF7389304.1"/>
    </source>
</evidence>
<evidence type="ECO:0000313" key="3">
    <source>
        <dbReference type="Proteomes" id="UP000614350"/>
    </source>
</evidence>
<dbReference type="AlphaFoldDB" id="A0A834JJD7"/>
<dbReference type="EMBL" id="JACSEA010000011">
    <property type="protein sequence ID" value="KAF7389304.1"/>
    <property type="molecule type" value="Genomic_DNA"/>
</dbReference>